<dbReference type="PANTHER" id="PTHR33704">
    <property type="entry name" value="PROTEIN HEAT INTOLERANT 4-RELATED"/>
    <property type="match status" value="1"/>
</dbReference>
<gene>
    <name evidence="2" type="ORF">GSMUA_150680.1</name>
</gene>
<dbReference type="InterPro" id="IPR039313">
    <property type="entry name" value="HIT4"/>
</dbReference>
<reference evidence="2" key="1">
    <citation type="submission" date="2021-03" db="EMBL/GenBank/DDBJ databases">
        <authorList>
            <consortium name="Genoscope - CEA"/>
            <person name="William W."/>
        </authorList>
    </citation>
    <scope>NUCLEOTIDE SEQUENCE</scope>
    <source>
        <strain evidence="2">Doubled-haploid Pahang</strain>
    </source>
</reference>
<reference evidence="3" key="2">
    <citation type="submission" date="2021-05" db="UniProtKB">
        <authorList>
            <consortium name="EnsemblPlants"/>
        </authorList>
    </citation>
    <scope>IDENTIFICATION</scope>
    <source>
        <strain evidence="3">subsp. malaccensis</strain>
    </source>
</reference>
<evidence type="ECO:0000313" key="4">
    <source>
        <dbReference type="Proteomes" id="UP000012960"/>
    </source>
</evidence>
<dbReference type="OrthoDB" id="20554at2759"/>
<feature type="compositionally biased region" description="Basic residues" evidence="1">
    <location>
        <begin position="1"/>
        <end position="12"/>
    </location>
</feature>
<dbReference type="PANTHER" id="PTHR33704:SF1">
    <property type="entry name" value="PROTEIN HEAT INTOLERANT 4-RELATED"/>
    <property type="match status" value="1"/>
</dbReference>
<dbReference type="EMBL" id="HG996471">
    <property type="protein sequence ID" value="CAG1845273.1"/>
    <property type="molecule type" value="Genomic_DNA"/>
</dbReference>
<keyword evidence="4" id="KW-1185">Reference proteome</keyword>
<feature type="compositionally biased region" description="Basic residues" evidence="1">
    <location>
        <begin position="43"/>
        <end position="52"/>
    </location>
</feature>
<evidence type="ECO:0000256" key="1">
    <source>
        <dbReference type="SAM" id="MobiDB-lite"/>
    </source>
</evidence>
<dbReference type="Gramene" id="Ma06_t04480.1">
    <property type="protein sequence ID" value="Ma06_p04480.1"/>
    <property type="gene ID" value="Ma06_g04480"/>
</dbReference>
<dbReference type="AlphaFoldDB" id="A0A804JCK8"/>
<proteinExistence type="predicted"/>
<dbReference type="GO" id="GO:1900034">
    <property type="term" value="P:regulation of cellular response to heat"/>
    <property type="evidence" value="ECO:0007669"/>
    <property type="project" value="InterPro"/>
</dbReference>
<dbReference type="Gene3D" id="6.10.250.2770">
    <property type="match status" value="1"/>
</dbReference>
<organism evidence="3 4">
    <name type="scientific">Musa acuminata subsp. malaccensis</name>
    <name type="common">Wild banana</name>
    <name type="synonym">Musa malaccensis</name>
    <dbReference type="NCBI Taxonomy" id="214687"/>
    <lineage>
        <taxon>Eukaryota</taxon>
        <taxon>Viridiplantae</taxon>
        <taxon>Streptophyta</taxon>
        <taxon>Embryophyta</taxon>
        <taxon>Tracheophyta</taxon>
        <taxon>Spermatophyta</taxon>
        <taxon>Magnoliopsida</taxon>
        <taxon>Liliopsida</taxon>
        <taxon>Zingiberales</taxon>
        <taxon>Musaceae</taxon>
        <taxon>Musa</taxon>
    </lineage>
</organism>
<dbReference type="EnsemblPlants" id="Ma06_t04480.1">
    <property type="protein sequence ID" value="Ma06_p04480.1"/>
    <property type="gene ID" value="Ma06_g04480"/>
</dbReference>
<protein>
    <submittedName>
        <fullName evidence="2">(wild Malaysian banana) hypothetical protein</fullName>
    </submittedName>
</protein>
<dbReference type="FunCoup" id="A0A804JCK8">
    <property type="interactions" value="670"/>
</dbReference>
<evidence type="ECO:0000313" key="2">
    <source>
        <dbReference type="EMBL" id="CAG1845273.1"/>
    </source>
</evidence>
<name>A0A804JCK8_MUSAM</name>
<feature type="region of interest" description="Disordered" evidence="1">
    <location>
        <begin position="1"/>
        <end position="63"/>
    </location>
</feature>
<dbReference type="Proteomes" id="UP000012960">
    <property type="component" value="Unplaced"/>
</dbReference>
<dbReference type="OMA" id="KFINRYY"/>
<feature type="compositionally biased region" description="Basic and acidic residues" evidence="1">
    <location>
        <begin position="30"/>
        <end position="39"/>
    </location>
</feature>
<feature type="compositionally biased region" description="Basic and acidic residues" evidence="1">
    <location>
        <begin position="53"/>
        <end position="63"/>
    </location>
</feature>
<accession>A0A804JCK8</accession>
<evidence type="ECO:0000313" key="3">
    <source>
        <dbReference type="EnsemblPlants" id="Ma06_p04480.1"/>
    </source>
</evidence>
<sequence length="352" mass="40521">MGRTMASKKRKAPAAVAREEEASTSGGSKSPEELQKESNKGAARGKRVKASKPKPEPEYFPEKRNMEDLWQAAFPVGTEWDNMDKIGEINWSFSNLENAVEEGGELHGKTVYIFGSTEAQMLAVNGEEKVVLIPVVVAVVSPIPPSDKIGVKSVQREKEDIIPMKAMKMAWVPYIPLEDRQSQVDRLKTQIFTIGCTQRRSALKLLKIERVKQYDYCLPYLQPLKADEDEDDTVVNIMFPLEPPIVCDFDWEMDDLEEFTGELISEETLPEDKKDEFKEFVKEQVRERRKFQREAKEARKKTIEDMDPETRSAFDNMKLYKFYPDQTSDIPDISKVKVSYINRYYGKAHFLR</sequence>